<feature type="coiled-coil region" evidence="5">
    <location>
        <begin position="144"/>
        <end position="206"/>
    </location>
</feature>
<evidence type="ECO:0000256" key="4">
    <source>
        <dbReference type="ARBA" id="ARBA00024208"/>
    </source>
</evidence>
<feature type="coiled-coil region" evidence="5">
    <location>
        <begin position="256"/>
        <end position="351"/>
    </location>
</feature>
<dbReference type="GO" id="GO:0005652">
    <property type="term" value="C:nuclear lamina"/>
    <property type="evidence" value="ECO:0007669"/>
    <property type="project" value="UniProtKB-SubCell"/>
</dbReference>
<dbReference type="OrthoDB" id="673795at2759"/>
<proteinExistence type="inferred from homology"/>
<reference evidence="6" key="1">
    <citation type="submission" date="2021-03" db="EMBL/GenBank/DDBJ databases">
        <authorList>
            <person name="Li Z."/>
            <person name="Yang C."/>
        </authorList>
    </citation>
    <scope>NUCLEOTIDE SEQUENCE</scope>
    <source>
        <strain evidence="6">Dzin_1.0</strain>
        <tissue evidence="6">Leaf</tissue>
    </source>
</reference>
<dbReference type="Proteomes" id="UP001085076">
    <property type="component" value="Miscellaneous, Linkage group lg09"/>
</dbReference>
<dbReference type="GO" id="GO:0006997">
    <property type="term" value="P:nucleus organization"/>
    <property type="evidence" value="ECO:0007669"/>
    <property type="project" value="InterPro"/>
</dbReference>
<keyword evidence="7" id="KW-1185">Reference proteome</keyword>
<evidence type="ECO:0000256" key="5">
    <source>
        <dbReference type="SAM" id="Coils"/>
    </source>
</evidence>
<organism evidence="6 7">
    <name type="scientific">Dioscorea zingiberensis</name>
    <dbReference type="NCBI Taxonomy" id="325984"/>
    <lineage>
        <taxon>Eukaryota</taxon>
        <taxon>Viridiplantae</taxon>
        <taxon>Streptophyta</taxon>
        <taxon>Embryophyta</taxon>
        <taxon>Tracheophyta</taxon>
        <taxon>Spermatophyta</taxon>
        <taxon>Magnoliopsida</taxon>
        <taxon>Liliopsida</taxon>
        <taxon>Dioscoreales</taxon>
        <taxon>Dioscoreaceae</taxon>
        <taxon>Dioscorea</taxon>
    </lineage>
</organism>
<dbReference type="PANTHER" id="PTHR31908:SF2">
    <property type="entry name" value="PROTEIN CROWDED NUCLEI 4"/>
    <property type="match status" value="1"/>
</dbReference>
<dbReference type="EMBL" id="JAGGNH010000009">
    <property type="protein sequence ID" value="KAJ0963364.1"/>
    <property type="molecule type" value="Genomic_DNA"/>
</dbReference>
<evidence type="ECO:0000256" key="2">
    <source>
        <dbReference type="ARBA" id="ARBA00023242"/>
    </source>
</evidence>
<name>A0A9D5H4U9_9LILI</name>
<dbReference type="AlphaFoldDB" id="A0A9D5H4U9"/>
<evidence type="ECO:0000256" key="1">
    <source>
        <dbReference type="ARBA" id="ARBA00023054"/>
    </source>
</evidence>
<protein>
    <recommendedName>
        <fullName evidence="8">Nuclear matrix constituent protein 1-like protein</fullName>
    </recommendedName>
</protein>
<feature type="coiled-coil region" evidence="5">
    <location>
        <begin position="434"/>
        <end position="737"/>
    </location>
</feature>
<accession>A0A9D5H4U9</accession>
<sequence>MASPRLRATPLTGRSPDVVSGGDEAIWKRLREAGFDEESVRRRDKAALIAYITKLETEIYDYQYQMGILILQGKELTAKYENAKASADSAEILYKRDQAAHLSALAEAKKREEILNNALSIEKECVSNIEKALHDMRAESAEKKVAYESKLAEARILMDNAQKKFDEAENKLLEAETKHAEATRSLNIASRSLQDVEAREDDLRRRQMSFKSEYDVKEKEINLQKQFLLDGQKVLHEEQERLREGQSLLNQREEYIIERTKELKNFEKELEEAKANLDEERRTLKEEKTNLDLDKAALSAREEAVVKRESLLDKKEREILILQEKVANKEYDEIQRLADENQIALERKRNEFEAELERRRISFEEEMEIKCSDFKVRESELNRRENIIQEREKLLELSLVEISEKQEDVIRRLKLFEEKERILHSAQEARELEILKMLEEREEIQKMREDLEKMKIALEDKKEEISLAQKQLELTESERNDLVVLETKLKEEIDSLRAQKMELVAEADKLRAEKEKFEIEWELIDEKREELRKETERVTEERKAVSSFLKNEHNSIKLEKENLQIQLKNDVEALSREREEFVSKMEREHSEWFSKIQQERDDFVKDINLQREELENCIDKRREEIERYLKEKEEAFEQEKIRELEHINSQKEMIGKELEHVAVELKRLENERAEISLDREQREREWSEIKKSIEELNSQREKLQNQRELLHADRYEINQQIQQLKRLEELNIESENRALSEIKSVDVKSDGSKALRKCSNVETLTKNLDSNETMSTPEASCRHIQQAEKTLIGASPPASSPLSWLRKCTEVIFKRSPEKVVRDSEPNVKSQFSTKFGQVSARKEIKSLNSNLLDKEKTRGNGKLVGDADNVNGVNSSLLGRKRPSNILSQEHADMLEQPTWKLRKKMRQIESDAIEETTNKGASSIQVPLAADDCHLESLIHNTEWTEPPNGCVNDENELSKVSSPQPHEASQLILSQSKAHENGIAHGSEDLPHAGIGGLSSGSYINGIVKKGKAGNETIVDNVDKLLMYSLGSSNNTYGPLADRSLSLFSHFFFFPFRYHLSSDVYIADGDWIFSLLSTFTSAMYEFFIGFAQKLYHVYHVVSNTLSLK</sequence>
<evidence type="ECO:0000313" key="6">
    <source>
        <dbReference type="EMBL" id="KAJ0963364.1"/>
    </source>
</evidence>
<keyword evidence="1 5" id="KW-0175">Coiled coil</keyword>
<comment type="similarity">
    <text evidence="4">Belongs to the CRWN family.</text>
</comment>
<dbReference type="PANTHER" id="PTHR31908">
    <property type="entry name" value="PROTEIN CROWDED NUCLEI 4"/>
    <property type="match status" value="1"/>
</dbReference>
<reference evidence="6" key="2">
    <citation type="journal article" date="2022" name="Hortic Res">
        <title>The genome of Dioscorea zingiberensis sheds light on the biosynthesis, origin and evolution of the medicinally important diosgenin saponins.</title>
        <authorList>
            <person name="Li Y."/>
            <person name="Tan C."/>
            <person name="Li Z."/>
            <person name="Guo J."/>
            <person name="Li S."/>
            <person name="Chen X."/>
            <person name="Wang C."/>
            <person name="Dai X."/>
            <person name="Yang H."/>
            <person name="Song W."/>
            <person name="Hou L."/>
            <person name="Xu J."/>
            <person name="Tong Z."/>
            <person name="Xu A."/>
            <person name="Yuan X."/>
            <person name="Wang W."/>
            <person name="Yang Q."/>
            <person name="Chen L."/>
            <person name="Sun Z."/>
            <person name="Wang K."/>
            <person name="Pan B."/>
            <person name="Chen J."/>
            <person name="Bao Y."/>
            <person name="Liu F."/>
            <person name="Qi X."/>
            <person name="Gang D.R."/>
            <person name="Wen J."/>
            <person name="Li J."/>
        </authorList>
    </citation>
    <scope>NUCLEOTIDE SEQUENCE</scope>
    <source>
        <strain evidence="6">Dzin_1.0</strain>
    </source>
</reference>
<keyword evidence="2" id="KW-0539">Nucleus</keyword>
<comment type="caution">
    <text evidence="6">The sequence shown here is derived from an EMBL/GenBank/DDBJ whole genome shotgun (WGS) entry which is preliminary data.</text>
</comment>
<dbReference type="InterPro" id="IPR040418">
    <property type="entry name" value="CRWN"/>
</dbReference>
<evidence type="ECO:0000256" key="3">
    <source>
        <dbReference type="ARBA" id="ARBA00024186"/>
    </source>
</evidence>
<gene>
    <name evidence="6" type="ORF">J5N97_028486</name>
</gene>
<evidence type="ECO:0000313" key="7">
    <source>
        <dbReference type="Proteomes" id="UP001085076"/>
    </source>
</evidence>
<comment type="subcellular location">
    <subcellularLocation>
        <location evidence="3">Nucleus lamina</location>
    </subcellularLocation>
</comment>
<evidence type="ECO:0008006" key="8">
    <source>
        <dbReference type="Google" id="ProtNLM"/>
    </source>
</evidence>